<evidence type="ECO:0000256" key="5">
    <source>
        <dbReference type="SAM" id="MobiDB-lite"/>
    </source>
</evidence>
<dbReference type="SUPFAM" id="SSF90229">
    <property type="entry name" value="CCCH zinc finger"/>
    <property type="match status" value="2"/>
</dbReference>
<evidence type="ECO:0000256" key="3">
    <source>
        <dbReference type="ARBA" id="ARBA00022833"/>
    </source>
</evidence>
<feature type="compositionally biased region" description="Basic and acidic residues" evidence="5">
    <location>
        <begin position="273"/>
        <end position="286"/>
    </location>
</feature>
<feature type="domain" description="C3H1-type" evidence="6">
    <location>
        <begin position="341"/>
        <end position="369"/>
    </location>
</feature>
<dbReference type="Gramene" id="Manes.03G034200.5.v8.1">
    <property type="protein sequence ID" value="Manes.03G034200.5.v8.1.CDS"/>
    <property type="gene ID" value="Manes.03G034200.v8.1"/>
</dbReference>
<dbReference type="Gramene" id="Manes.03G034200.2.v8.1">
    <property type="protein sequence ID" value="Manes.03G034200.2.v8.1.CDS"/>
    <property type="gene ID" value="Manes.03G034200.v8.1"/>
</dbReference>
<keyword evidence="1 4" id="KW-0479">Metal-binding</keyword>
<evidence type="ECO:0000259" key="6">
    <source>
        <dbReference type="PROSITE" id="PS50103"/>
    </source>
</evidence>
<dbReference type="PROSITE" id="PS50103">
    <property type="entry name" value="ZF_C3H1"/>
    <property type="match status" value="2"/>
</dbReference>
<feature type="zinc finger region" description="C3H1-type" evidence="4">
    <location>
        <begin position="341"/>
        <end position="369"/>
    </location>
</feature>
<dbReference type="AlphaFoldDB" id="A0A2C9W6C7"/>
<dbReference type="Gene3D" id="3.30.428.10">
    <property type="entry name" value="HIT-like"/>
    <property type="match status" value="1"/>
</dbReference>
<evidence type="ECO:0000256" key="4">
    <source>
        <dbReference type="PROSITE-ProRule" id="PRU00723"/>
    </source>
</evidence>
<protein>
    <recommendedName>
        <fullName evidence="6">C3H1-type domain-containing protein</fullName>
    </recommendedName>
</protein>
<dbReference type="Gramene" id="Manes.03G034200.3.v8.1">
    <property type="protein sequence ID" value="Manes.03G034200.3.v8.1.CDS"/>
    <property type="gene ID" value="Manes.03G034200.v8.1"/>
</dbReference>
<evidence type="ECO:0000313" key="8">
    <source>
        <dbReference type="Proteomes" id="UP000091857"/>
    </source>
</evidence>
<feature type="region of interest" description="Disordered" evidence="5">
    <location>
        <begin position="259"/>
        <end position="309"/>
    </location>
</feature>
<dbReference type="InterPro" id="IPR036855">
    <property type="entry name" value="Znf_CCCH_sf"/>
</dbReference>
<proteinExistence type="predicted"/>
<evidence type="ECO:0000256" key="1">
    <source>
        <dbReference type="ARBA" id="ARBA00022723"/>
    </source>
</evidence>
<dbReference type="SMART" id="SM00356">
    <property type="entry name" value="ZnF_C3H1"/>
    <property type="match status" value="2"/>
</dbReference>
<keyword evidence="8" id="KW-1185">Reference proteome</keyword>
<dbReference type="OrthoDB" id="444325at2759"/>
<keyword evidence="2 4" id="KW-0863">Zinc-finger</keyword>
<dbReference type="GO" id="GO:0061632">
    <property type="term" value="F:RNA lariat debranching enzyme activator activity"/>
    <property type="evidence" value="ECO:0000318"/>
    <property type="project" value="GO_Central"/>
</dbReference>
<feature type="domain" description="C3H1-type" evidence="6">
    <location>
        <begin position="309"/>
        <end position="337"/>
    </location>
</feature>
<dbReference type="FunFam" id="3.30.428.10:FF:000018">
    <property type="entry name" value="Zinc finger CCCH domain-containing protein 59"/>
    <property type="match status" value="1"/>
</dbReference>
<accession>A0A2C9W6C7</accession>
<keyword evidence="3 4" id="KW-0862">Zinc</keyword>
<organism evidence="7 8">
    <name type="scientific">Manihot esculenta</name>
    <name type="common">Cassava</name>
    <name type="synonym">Jatropha manihot</name>
    <dbReference type="NCBI Taxonomy" id="3983"/>
    <lineage>
        <taxon>Eukaryota</taxon>
        <taxon>Viridiplantae</taxon>
        <taxon>Streptophyta</taxon>
        <taxon>Embryophyta</taxon>
        <taxon>Tracheophyta</taxon>
        <taxon>Spermatophyta</taxon>
        <taxon>Magnoliopsida</taxon>
        <taxon>eudicotyledons</taxon>
        <taxon>Gunneridae</taxon>
        <taxon>Pentapetalae</taxon>
        <taxon>rosids</taxon>
        <taxon>fabids</taxon>
        <taxon>Malpighiales</taxon>
        <taxon>Euphorbiaceae</taxon>
        <taxon>Crotonoideae</taxon>
        <taxon>Manihoteae</taxon>
        <taxon>Manihot</taxon>
    </lineage>
</organism>
<evidence type="ECO:0000256" key="2">
    <source>
        <dbReference type="ARBA" id="ARBA00022771"/>
    </source>
</evidence>
<dbReference type="GO" id="GO:0071014">
    <property type="term" value="C:post-mRNA release spliceosomal complex"/>
    <property type="evidence" value="ECO:0000318"/>
    <property type="project" value="GO_Central"/>
</dbReference>
<dbReference type="CDD" id="cd07380">
    <property type="entry name" value="MPP_CWF19_N"/>
    <property type="match status" value="1"/>
</dbReference>
<dbReference type="InterPro" id="IPR036265">
    <property type="entry name" value="HIT-like_sf"/>
</dbReference>
<gene>
    <name evidence="7" type="ORF">MANES_03G034200v8</name>
</gene>
<dbReference type="Proteomes" id="UP000091857">
    <property type="component" value="Chromosome 3"/>
</dbReference>
<dbReference type="SUPFAM" id="SSF54197">
    <property type="entry name" value="HIT-like"/>
    <property type="match status" value="1"/>
</dbReference>
<sequence length="604" mass="68292">MAPPRILLCGDVLGRLNQLYKRVHSVNKSAGPFDALFCVGQFFPDSPELLEEFMDYVEGRTQIPLPTYFIGDYGVGAPKVLSVASKNSANLGFKMDGLKICENLFWLRSSGKFTLFGLSVAYLSGRQSSETQQFGTYSQDDVDALRALADEPGIVDLFLTNEWPSGVTNRTTSDVPAGISDSAGRDSTVAELVAEIKPRYHIAGTKGIFYAREPYSNIDAVHVTRFFGLASVGNKDKQKFIHAICPTPGSTMTAAEISMKPPNTTLSPYTFLEQKDQPKDPNKRPSESASDSQYWRYDVSQKRQRTGTGDGDKLCFKFIYSDSCPRGEKCHFRHDMDAREQYLRGVCIDFLIKGKCERGPDCKFKHDLQSEVESYSHKRHGSQNSNRSKECWFCLSSPSVESHLIISIGENYYCALAKGPLVQDHVLLMPIEHSPSTLSLPQECESELVRFRNSLKLYFKNRGKEFIAFEWVSKRVTHANLQAVPVPSSKAAAVQDIFNMAADKLGFKFVAKKFDDNSDGRKWLRTQFDRNYSFFYVELPDGTILSHLVEENERFPMQFGREVLAGLLNTPERADWRTCTLNKEEETNMVEEFKKKFEELDPTR</sequence>
<dbReference type="STRING" id="3983.A0A2C9W6C7"/>
<dbReference type="GO" id="GO:0000398">
    <property type="term" value="P:mRNA splicing, via spliceosome"/>
    <property type="evidence" value="ECO:0000318"/>
    <property type="project" value="GO_Central"/>
</dbReference>
<dbReference type="SMR" id="A0A2C9W6C7"/>
<dbReference type="InterPro" id="IPR006768">
    <property type="entry name" value="Cwf19-like_C_dom-1"/>
</dbReference>
<dbReference type="InterPro" id="IPR040194">
    <property type="entry name" value="Cwf19-like"/>
</dbReference>
<dbReference type="Pfam" id="PF04676">
    <property type="entry name" value="CwfJ_C_2"/>
    <property type="match status" value="1"/>
</dbReference>
<dbReference type="EMBL" id="CM004389">
    <property type="protein sequence ID" value="OAY53923.1"/>
    <property type="molecule type" value="Genomic_DNA"/>
</dbReference>
<dbReference type="Gene3D" id="4.10.1000.10">
    <property type="entry name" value="Zinc finger, CCCH-type"/>
    <property type="match status" value="1"/>
</dbReference>
<feature type="zinc finger region" description="C3H1-type" evidence="4">
    <location>
        <begin position="309"/>
        <end position="337"/>
    </location>
</feature>
<dbReference type="Pfam" id="PF00642">
    <property type="entry name" value="zf-CCCH"/>
    <property type="match status" value="1"/>
</dbReference>
<evidence type="ECO:0000313" key="7">
    <source>
        <dbReference type="EMBL" id="OAY53923.1"/>
    </source>
</evidence>
<dbReference type="InterPro" id="IPR006767">
    <property type="entry name" value="Cwf19-like_C_dom-2"/>
</dbReference>
<name>A0A2C9W6C7_MANES</name>
<dbReference type="PANTHER" id="PTHR12072">
    <property type="entry name" value="CWF19, CELL CYCLE CONTROL PROTEIN"/>
    <property type="match status" value="1"/>
</dbReference>
<dbReference type="PANTHER" id="PTHR12072:SF4">
    <property type="entry name" value="CWF19-LIKE PROTEIN 1"/>
    <property type="match status" value="1"/>
</dbReference>
<reference evidence="8" key="1">
    <citation type="journal article" date="2016" name="Nat. Biotechnol.">
        <title>Sequencing wild and cultivated cassava and related species reveals extensive interspecific hybridization and genetic diversity.</title>
        <authorList>
            <person name="Bredeson J.V."/>
            <person name="Lyons J.B."/>
            <person name="Prochnik S.E."/>
            <person name="Wu G.A."/>
            <person name="Ha C.M."/>
            <person name="Edsinger-Gonzales E."/>
            <person name="Grimwood J."/>
            <person name="Schmutz J."/>
            <person name="Rabbi I.Y."/>
            <person name="Egesi C."/>
            <person name="Nauluvula P."/>
            <person name="Lebot V."/>
            <person name="Ndunguru J."/>
            <person name="Mkamilo G."/>
            <person name="Bart R.S."/>
            <person name="Setter T.L."/>
            <person name="Gleadow R.M."/>
            <person name="Kulakow P."/>
            <person name="Ferguson M.E."/>
            <person name="Rounsley S."/>
            <person name="Rokhsar D.S."/>
        </authorList>
    </citation>
    <scope>NUCLEOTIDE SEQUENCE [LARGE SCALE GENOMIC DNA]</scope>
    <source>
        <strain evidence="8">cv. AM560-2</strain>
    </source>
</reference>
<comment type="caution">
    <text evidence="7">The sequence shown here is derived from an EMBL/GenBank/DDBJ whole genome shotgun (WGS) entry which is preliminary data.</text>
</comment>
<dbReference type="Gramene" id="Manes.03G034200.4.v8.1">
    <property type="protein sequence ID" value="Manes.03G034200.4.v8.1.CDS"/>
    <property type="gene ID" value="Manes.03G034200.v8.1"/>
</dbReference>
<dbReference type="Pfam" id="PF04677">
    <property type="entry name" value="CwfJ_C_1"/>
    <property type="match status" value="1"/>
</dbReference>
<dbReference type="InterPro" id="IPR000571">
    <property type="entry name" value="Znf_CCCH"/>
</dbReference>
<dbReference type="GO" id="GO:0008270">
    <property type="term" value="F:zinc ion binding"/>
    <property type="evidence" value="ECO:0007669"/>
    <property type="project" value="UniProtKB-KW"/>
</dbReference>